<evidence type="ECO:0000259" key="1">
    <source>
        <dbReference type="Pfam" id="PF17667"/>
    </source>
</evidence>
<gene>
    <name evidence="2" type="ORF">A0H81_01928</name>
</gene>
<accession>A0A1C7MN31</accession>
<name>A0A1C7MN31_GRIFR</name>
<keyword evidence="3" id="KW-1185">Reference proteome</keyword>
<evidence type="ECO:0000313" key="3">
    <source>
        <dbReference type="Proteomes" id="UP000092993"/>
    </source>
</evidence>
<comment type="caution">
    <text evidence="2">The sequence shown here is derived from an EMBL/GenBank/DDBJ whole genome shotgun (WGS) entry which is preliminary data.</text>
</comment>
<dbReference type="OrthoDB" id="2802770at2759"/>
<dbReference type="Pfam" id="PF17667">
    <property type="entry name" value="Pkinase_fungal"/>
    <property type="match status" value="1"/>
</dbReference>
<dbReference type="InterPro" id="IPR040976">
    <property type="entry name" value="Pkinase_fungal"/>
</dbReference>
<reference evidence="2 3" key="1">
    <citation type="submission" date="2016-03" db="EMBL/GenBank/DDBJ databases">
        <title>Whole genome sequencing of Grifola frondosa 9006-11.</title>
        <authorList>
            <person name="Min B."/>
            <person name="Park H."/>
            <person name="Kim J.-G."/>
            <person name="Cho H."/>
            <person name="Oh Y.-L."/>
            <person name="Kong W.-S."/>
            <person name="Choi I.-G."/>
        </authorList>
    </citation>
    <scope>NUCLEOTIDE SEQUENCE [LARGE SCALE GENOMIC DNA]</scope>
    <source>
        <strain evidence="2 3">9006-11</strain>
    </source>
</reference>
<organism evidence="2 3">
    <name type="scientific">Grifola frondosa</name>
    <name type="common">Maitake</name>
    <name type="synonym">Polyporus frondosus</name>
    <dbReference type="NCBI Taxonomy" id="5627"/>
    <lineage>
        <taxon>Eukaryota</taxon>
        <taxon>Fungi</taxon>
        <taxon>Dikarya</taxon>
        <taxon>Basidiomycota</taxon>
        <taxon>Agaricomycotina</taxon>
        <taxon>Agaricomycetes</taxon>
        <taxon>Polyporales</taxon>
        <taxon>Grifolaceae</taxon>
        <taxon>Grifola</taxon>
    </lineage>
</organism>
<dbReference type="EMBL" id="LUGG01000002">
    <property type="protein sequence ID" value="OBZ78263.1"/>
    <property type="molecule type" value="Genomic_DNA"/>
</dbReference>
<dbReference type="Proteomes" id="UP000092993">
    <property type="component" value="Unassembled WGS sequence"/>
</dbReference>
<sequence length="289" mass="33739">MPSMMFYEPPFDFEPCPYSMSGSLAKMDHLAFLAGIPVQSESLLLQHMPWNDMFSKIPDEKVPYIKLWSVIRDALTEREVCPGYKFQCYKDLNYHAENQVEIVLCKSTEFPEDGRPHLAQPRIWVELKKDGKTDDPFDDDDDSTFEVKTEYKDKIQRQLITHAVSAMNQQRTHLYSVLVMHRFARLIRWDRSGTVVTDKFDIKKNPEILGEFFWQFAHATDEVQGFDPTAQLVKPSTALYQLMDEKAEEELPYVEFQLDGCVCIICLMRDGCIRHIDRCICLINYIIND</sequence>
<feature type="domain" description="Fungal-type protein kinase" evidence="1">
    <location>
        <begin position="148"/>
        <end position="247"/>
    </location>
</feature>
<dbReference type="AlphaFoldDB" id="A0A1C7MN31"/>
<protein>
    <recommendedName>
        <fullName evidence="1">Fungal-type protein kinase domain-containing protein</fullName>
    </recommendedName>
</protein>
<evidence type="ECO:0000313" key="2">
    <source>
        <dbReference type="EMBL" id="OBZ78263.1"/>
    </source>
</evidence>
<proteinExistence type="predicted"/>